<keyword evidence="4" id="KW-1185">Reference proteome</keyword>
<protein>
    <submittedName>
        <fullName evidence="3">Uncharacterized protein</fullName>
    </submittedName>
</protein>
<evidence type="ECO:0000256" key="2">
    <source>
        <dbReference type="ARBA" id="ARBA00022840"/>
    </source>
</evidence>
<evidence type="ECO:0000256" key="1">
    <source>
        <dbReference type="ARBA" id="ARBA00022741"/>
    </source>
</evidence>
<evidence type="ECO:0000313" key="4">
    <source>
        <dbReference type="Proteomes" id="UP001552299"/>
    </source>
</evidence>
<gene>
    <name evidence="3" type="ORF">M5K25_013662</name>
</gene>
<organism evidence="3 4">
    <name type="scientific">Dendrobium thyrsiflorum</name>
    <name type="common">Pinecone-like raceme dendrobium</name>
    <name type="synonym">Orchid</name>
    <dbReference type="NCBI Taxonomy" id="117978"/>
    <lineage>
        <taxon>Eukaryota</taxon>
        <taxon>Viridiplantae</taxon>
        <taxon>Streptophyta</taxon>
        <taxon>Embryophyta</taxon>
        <taxon>Tracheophyta</taxon>
        <taxon>Spermatophyta</taxon>
        <taxon>Magnoliopsida</taxon>
        <taxon>Liliopsida</taxon>
        <taxon>Asparagales</taxon>
        <taxon>Orchidaceae</taxon>
        <taxon>Epidendroideae</taxon>
        <taxon>Malaxideae</taxon>
        <taxon>Dendrobiinae</taxon>
        <taxon>Dendrobium</taxon>
    </lineage>
</organism>
<name>A0ABD0UTV6_DENTH</name>
<comment type="caution">
    <text evidence="3">The sequence shown here is derived from an EMBL/GenBank/DDBJ whole genome shotgun (WGS) entry which is preliminary data.</text>
</comment>
<dbReference type="EMBL" id="JANQDX010000011">
    <property type="protein sequence ID" value="KAL0916171.1"/>
    <property type="molecule type" value="Genomic_DNA"/>
</dbReference>
<dbReference type="PANTHER" id="PTHR19375">
    <property type="entry name" value="HEAT SHOCK PROTEIN 70KDA"/>
    <property type="match status" value="1"/>
</dbReference>
<evidence type="ECO:0000313" key="3">
    <source>
        <dbReference type="EMBL" id="KAL0916171.1"/>
    </source>
</evidence>
<dbReference type="InterPro" id="IPR013126">
    <property type="entry name" value="Hsp_70_fam"/>
</dbReference>
<dbReference type="AlphaFoldDB" id="A0ABD0UTV6"/>
<keyword evidence="1" id="KW-0547">Nucleotide-binding</keyword>
<reference evidence="3 4" key="1">
    <citation type="journal article" date="2024" name="Plant Biotechnol. J.">
        <title>Dendrobium thyrsiflorum genome and its molecular insights into genes involved in important horticultural traits.</title>
        <authorList>
            <person name="Chen B."/>
            <person name="Wang J.Y."/>
            <person name="Zheng P.J."/>
            <person name="Li K.L."/>
            <person name="Liang Y.M."/>
            <person name="Chen X.F."/>
            <person name="Zhang C."/>
            <person name="Zhao X."/>
            <person name="He X."/>
            <person name="Zhang G.Q."/>
            <person name="Liu Z.J."/>
            <person name="Xu Q."/>
        </authorList>
    </citation>
    <scope>NUCLEOTIDE SEQUENCE [LARGE SCALE GENOMIC DNA]</scope>
    <source>
        <strain evidence="3">GZMU011</strain>
    </source>
</reference>
<keyword evidence="2" id="KW-0067">ATP-binding</keyword>
<dbReference type="InterPro" id="IPR043129">
    <property type="entry name" value="ATPase_NBD"/>
</dbReference>
<dbReference type="Gene3D" id="3.30.420.40">
    <property type="match status" value="2"/>
</dbReference>
<dbReference type="Pfam" id="PF00012">
    <property type="entry name" value="HSP70"/>
    <property type="match status" value="1"/>
</dbReference>
<sequence length="460" mass="51504">MKRSCIPSLKQHHRLKKPAIPLPRAKEPRIQEAKKKPSMETPAQITCSDNCLVHLHSFSGLVWLHRRICPFQQYPSPDGIPRFLFTQANNQPILLSHIEIITLQFLLKKATIESLGHPAQNLVAILPASSNTPRYQSQLSAGAAGAGMRILFFIERPILAAYCYQSLTPGHRTVLVFELGGHILEVSLLTEDVNLKVKAAVSDLGCPLFNYMASELPRRLGIDITGDASALFRIRMACERAKDALCLGLGAMDIKFEQQGREVEIPINRDVLVWMNLNHLYRGILRCLMEAGVRPEAVDEIVLAGSSTNIPEVRQILREFFERQPFRCDIDPANLMDLSAMQYVNNVSASKAEKPLQSNLFLPFSPLHDDGREPFFLLRQRTATLPFSPLHGDGREPLFFLFHHSTVKAENLASSLFHHSTVKAENLASSLFHHSTVKAENLASSLFHHSTVKAENLGKH</sequence>
<accession>A0ABD0UTV6</accession>
<dbReference type="GO" id="GO:0005524">
    <property type="term" value="F:ATP binding"/>
    <property type="evidence" value="ECO:0007669"/>
    <property type="project" value="UniProtKB-KW"/>
</dbReference>
<proteinExistence type="predicted"/>
<dbReference type="SUPFAM" id="SSF53067">
    <property type="entry name" value="Actin-like ATPase domain"/>
    <property type="match status" value="1"/>
</dbReference>
<dbReference type="Gene3D" id="3.90.640.10">
    <property type="entry name" value="Actin, Chain A, domain 4"/>
    <property type="match status" value="1"/>
</dbReference>
<dbReference type="Proteomes" id="UP001552299">
    <property type="component" value="Unassembled WGS sequence"/>
</dbReference>
<dbReference type="Gene3D" id="3.30.30.30">
    <property type="match status" value="1"/>
</dbReference>